<sequence length="80" mass="9008" precursor="true">MFSDAGKMLVLSGLVAVLAGLLLLAAQKYGFPDLLNWFGKLPLDFSFRGERFSFYFPLGSSLLLSAVLSILFYFFNKFIR</sequence>
<dbReference type="InterPro" id="IPR021320">
    <property type="entry name" value="DUF2905"/>
</dbReference>
<evidence type="ECO:0000256" key="1">
    <source>
        <dbReference type="SAM" id="Phobius"/>
    </source>
</evidence>
<evidence type="ECO:0000313" key="2">
    <source>
        <dbReference type="EMBL" id="ABL64978.1"/>
    </source>
</evidence>
<evidence type="ECO:0000313" key="3">
    <source>
        <dbReference type="Proteomes" id="UP000008701"/>
    </source>
</evidence>
<name>A1BF01_CHLPD</name>
<reference evidence="2 3" key="1">
    <citation type="submission" date="2006-12" db="EMBL/GenBank/DDBJ databases">
        <title>Complete sequence of Chlorobium phaeobacteroides DSM 266.</title>
        <authorList>
            <consortium name="US DOE Joint Genome Institute"/>
            <person name="Copeland A."/>
            <person name="Lucas S."/>
            <person name="Lapidus A."/>
            <person name="Barry K."/>
            <person name="Detter J.C."/>
            <person name="Glavina del Rio T."/>
            <person name="Hammon N."/>
            <person name="Israni S."/>
            <person name="Pitluck S."/>
            <person name="Goltsman E."/>
            <person name="Schmutz J."/>
            <person name="Larimer F."/>
            <person name="Land M."/>
            <person name="Hauser L."/>
            <person name="Mikhailova N."/>
            <person name="Li T."/>
            <person name="Overmann J."/>
            <person name="Bryant D.A."/>
            <person name="Richardson P."/>
        </authorList>
    </citation>
    <scope>NUCLEOTIDE SEQUENCE [LARGE SCALE GENOMIC DNA]</scope>
    <source>
        <strain evidence="2 3">DSM 266</strain>
    </source>
</reference>
<evidence type="ECO:0008006" key="4">
    <source>
        <dbReference type="Google" id="ProtNLM"/>
    </source>
</evidence>
<protein>
    <recommendedName>
        <fullName evidence="4">DUF2905 domain-containing protein</fullName>
    </recommendedName>
</protein>
<dbReference type="OrthoDB" id="680637at2"/>
<dbReference type="KEGG" id="cph:Cpha266_0930"/>
<dbReference type="Proteomes" id="UP000008701">
    <property type="component" value="Chromosome"/>
</dbReference>
<proteinExistence type="predicted"/>
<dbReference type="Pfam" id="PF11146">
    <property type="entry name" value="DUF2905"/>
    <property type="match status" value="1"/>
</dbReference>
<feature type="transmembrane region" description="Helical" evidence="1">
    <location>
        <begin position="52"/>
        <end position="75"/>
    </location>
</feature>
<keyword evidence="1" id="KW-0812">Transmembrane</keyword>
<gene>
    <name evidence="2" type="ordered locus">Cpha266_0930</name>
</gene>
<dbReference type="EMBL" id="CP000492">
    <property type="protein sequence ID" value="ABL64978.1"/>
    <property type="molecule type" value="Genomic_DNA"/>
</dbReference>
<organism evidence="2 3">
    <name type="scientific">Chlorobium phaeobacteroides (strain DSM 266 / SMG 266 / 2430)</name>
    <dbReference type="NCBI Taxonomy" id="290317"/>
    <lineage>
        <taxon>Bacteria</taxon>
        <taxon>Pseudomonadati</taxon>
        <taxon>Chlorobiota</taxon>
        <taxon>Chlorobiia</taxon>
        <taxon>Chlorobiales</taxon>
        <taxon>Chlorobiaceae</taxon>
        <taxon>Chlorobium/Pelodictyon group</taxon>
        <taxon>Chlorobium</taxon>
    </lineage>
</organism>
<keyword evidence="3" id="KW-1185">Reference proteome</keyword>
<keyword evidence="1" id="KW-1133">Transmembrane helix</keyword>
<keyword evidence="1" id="KW-0472">Membrane</keyword>
<dbReference type="STRING" id="290317.Cpha266_0930"/>
<dbReference type="PANTHER" id="PTHR36443">
    <property type="entry name" value="BSR5223 PROTEIN"/>
    <property type="match status" value="1"/>
</dbReference>
<dbReference type="AlphaFoldDB" id="A1BF01"/>
<dbReference type="PANTHER" id="PTHR36443:SF1">
    <property type="entry name" value="BSR5223 PROTEIN"/>
    <property type="match status" value="1"/>
</dbReference>
<dbReference type="HOGENOM" id="CLU_181383_0_0_10"/>
<accession>A1BF01</accession>